<proteinExistence type="predicted"/>
<sequence>MPKSYVVLVSLLSSAFALSQPATGVPVAPPSSRTVLPITFTKTVSADHSHAGDTVLAKTTQVVRLATGEVVPAGTEVVGHVAAANAFLYDNTPYAKQREAVLDIQFDALHLAGHDMPLSVTVRAMADPLTSRGARMPKPSDLDSYSAVSQIGGDELVPSQSEVVDRNGDVVAYNRRSGVYAHLIANGSCDASSNEVSVDIYSASACGLYGFTEVTARETGSASSPSRLSLISTHTSPKIWRYSTALLEVLPSTGAAR</sequence>
<dbReference type="EMBL" id="FOZL01000001">
    <property type="protein sequence ID" value="SFS13637.1"/>
    <property type="molecule type" value="Genomic_DNA"/>
</dbReference>
<protein>
    <submittedName>
        <fullName evidence="2">Uncharacterized protein</fullName>
    </submittedName>
</protein>
<reference evidence="2 3" key="1">
    <citation type="submission" date="2016-10" db="EMBL/GenBank/DDBJ databases">
        <authorList>
            <person name="de Groot N.N."/>
        </authorList>
    </citation>
    <scope>NUCLEOTIDE SEQUENCE [LARGE SCALE GENOMIC DNA]</scope>
    <source>
        <strain evidence="2 3">DSM 21001</strain>
    </source>
</reference>
<accession>A0A1I6MDG3</accession>
<evidence type="ECO:0000313" key="3">
    <source>
        <dbReference type="Proteomes" id="UP000199024"/>
    </source>
</evidence>
<evidence type="ECO:0000256" key="1">
    <source>
        <dbReference type="SAM" id="SignalP"/>
    </source>
</evidence>
<dbReference type="Proteomes" id="UP000199024">
    <property type="component" value="Unassembled WGS sequence"/>
</dbReference>
<dbReference type="AlphaFoldDB" id="A0A1I6MDG3"/>
<feature type="signal peptide" evidence="1">
    <location>
        <begin position="1"/>
        <end position="19"/>
    </location>
</feature>
<keyword evidence="1" id="KW-0732">Signal</keyword>
<dbReference type="RefSeq" id="WP_089839308.1">
    <property type="nucleotide sequence ID" value="NZ_FOZL01000001.1"/>
</dbReference>
<dbReference type="STRING" id="474950.SAMN05421771_2358"/>
<evidence type="ECO:0000313" key="2">
    <source>
        <dbReference type="EMBL" id="SFS13637.1"/>
    </source>
</evidence>
<organism evidence="2 3">
    <name type="scientific">Granulicella pectinivorans</name>
    <dbReference type="NCBI Taxonomy" id="474950"/>
    <lineage>
        <taxon>Bacteria</taxon>
        <taxon>Pseudomonadati</taxon>
        <taxon>Acidobacteriota</taxon>
        <taxon>Terriglobia</taxon>
        <taxon>Terriglobales</taxon>
        <taxon>Acidobacteriaceae</taxon>
        <taxon>Granulicella</taxon>
    </lineage>
</organism>
<gene>
    <name evidence="2" type="ORF">SAMN05421771_2358</name>
</gene>
<name>A0A1I6MDG3_9BACT</name>
<keyword evidence="3" id="KW-1185">Reference proteome</keyword>
<feature type="chain" id="PRO_5011711215" evidence="1">
    <location>
        <begin position="20"/>
        <end position="257"/>
    </location>
</feature>
<dbReference type="OrthoDB" id="113819at2"/>